<dbReference type="EMBL" id="JACHFR010000002">
    <property type="protein sequence ID" value="MBB5218695.1"/>
    <property type="molecule type" value="Genomic_DNA"/>
</dbReference>
<dbReference type="GO" id="GO:0004848">
    <property type="term" value="F:ureidoglycolate hydrolase activity"/>
    <property type="evidence" value="ECO:0007669"/>
    <property type="project" value="InterPro"/>
</dbReference>
<dbReference type="InterPro" id="IPR032358">
    <property type="entry name" value="DUF4867"/>
</dbReference>
<evidence type="ECO:0000313" key="1">
    <source>
        <dbReference type="EMBL" id="MBB5218695.1"/>
    </source>
</evidence>
<dbReference type="AlphaFoldDB" id="A0A840SD48"/>
<dbReference type="InterPro" id="IPR024060">
    <property type="entry name" value="Ureidoglycolate_lyase_dom_sf"/>
</dbReference>
<proteinExistence type="predicted"/>
<evidence type="ECO:0000313" key="2">
    <source>
        <dbReference type="Proteomes" id="UP000578697"/>
    </source>
</evidence>
<gene>
    <name evidence="1" type="ORF">HNP77_001064</name>
</gene>
<comment type="caution">
    <text evidence="1">The sequence shown here is derived from an EMBL/GenBank/DDBJ whole genome shotgun (WGS) entry which is preliminary data.</text>
</comment>
<accession>A0A840SD48</accession>
<dbReference type="Pfam" id="PF16161">
    <property type="entry name" value="DUF4867"/>
    <property type="match status" value="1"/>
</dbReference>
<dbReference type="Gene3D" id="2.60.120.480">
    <property type="entry name" value="Ureidoglycolate hydrolase"/>
    <property type="match status" value="1"/>
</dbReference>
<dbReference type="RefSeq" id="WP_184652143.1">
    <property type="nucleotide sequence ID" value="NZ_JACHFR010000002.1"/>
</dbReference>
<dbReference type="Proteomes" id="UP000578697">
    <property type="component" value="Unassembled WGS sequence"/>
</dbReference>
<name>A0A840SD48_9SPIR</name>
<keyword evidence="2" id="KW-1185">Reference proteome</keyword>
<evidence type="ECO:0008006" key="3">
    <source>
        <dbReference type="Google" id="ProtNLM"/>
    </source>
</evidence>
<protein>
    <recommendedName>
        <fullName evidence="3">DUF4867 domain-containing protein</fullName>
    </recommendedName>
</protein>
<organism evidence="1 2">
    <name type="scientific">Treponema rectale</name>
    <dbReference type="NCBI Taxonomy" id="744512"/>
    <lineage>
        <taxon>Bacteria</taxon>
        <taxon>Pseudomonadati</taxon>
        <taxon>Spirochaetota</taxon>
        <taxon>Spirochaetia</taxon>
        <taxon>Spirochaetales</taxon>
        <taxon>Treponemataceae</taxon>
        <taxon>Treponema</taxon>
    </lineage>
</organism>
<reference evidence="1 2" key="1">
    <citation type="submission" date="2020-08" db="EMBL/GenBank/DDBJ databases">
        <title>Genomic Encyclopedia of Type Strains, Phase IV (KMG-IV): sequencing the most valuable type-strain genomes for metagenomic binning, comparative biology and taxonomic classification.</title>
        <authorList>
            <person name="Goeker M."/>
        </authorList>
    </citation>
    <scope>NUCLEOTIDE SEQUENCE [LARGE SCALE GENOMIC DNA]</scope>
    <source>
        <strain evidence="1 2">DSM 103679</strain>
    </source>
</reference>
<sequence>MKIKSVFSDSFAKYGKVLEGYDIKPLIEELKKTDKPAAAVIYEPHSEMEKLPVAKEFSVNAYGGLAVEIGYCNGFNTKLNCLEYHRGSELNIPEQDMILLVASLADVKKGFIHSKKVEAFRVPAGTVVEIYETTLHYAPCCDVRGNEVSDGFRVAIVLPADTNTDKEEIKIKNWEDKLLWAKNKWLIAHPSTAEAKLGAFKGILGKNIDLVN</sequence>